<dbReference type="EMBL" id="CP013236">
    <property type="protein sequence ID" value="AMP13298.1"/>
    <property type="molecule type" value="Genomic_DNA"/>
</dbReference>
<gene>
    <name evidence="1" type="ORF">CPter291_1020</name>
</gene>
<evidence type="ECO:0000313" key="2">
    <source>
        <dbReference type="Proteomes" id="UP000074914"/>
    </source>
</evidence>
<organism evidence="1 2">
    <name type="scientific">Collimonas pratensis</name>
    <dbReference type="NCBI Taxonomy" id="279113"/>
    <lineage>
        <taxon>Bacteria</taxon>
        <taxon>Pseudomonadati</taxon>
        <taxon>Pseudomonadota</taxon>
        <taxon>Betaproteobacteria</taxon>
        <taxon>Burkholderiales</taxon>
        <taxon>Oxalobacteraceae</taxon>
        <taxon>Collimonas</taxon>
    </lineage>
</organism>
<protein>
    <submittedName>
        <fullName evidence="1">Uncharacterized protein</fullName>
    </submittedName>
</protein>
<reference evidence="1 2" key="1">
    <citation type="submission" date="2015-11" db="EMBL/GenBank/DDBJ databases">
        <title>Exploring the genomic traits of fungus-feeding bacterial genus Collimonas.</title>
        <authorList>
            <person name="Song C."/>
            <person name="Schmidt R."/>
            <person name="de Jager V."/>
            <person name="Krzyzanowska D."/>
            <person name="Jongedijk E."/>
            <person name="Cankar K."/>
            <person name="Beekwilder J."/>
            <person name="van Veen A."/>
            <person name="de Boer W."/>
            <person name="van Veen J.A."/>
            <person name="Garbeva P."/>
        </authorList>
    </citation>
    <scope>NUCLEOTIDE SEQUENCE [LARGE SCALE GENOMIC DNA]</scope>
    <source>
        <strain evidence="1 2">Ter291</strain>
    </source>
</reference>
<accession>A0ABM5Z2H0</accession>
<keyword evidence="2" id="KW-1185">Reference proteome</keyword>
<proteinExistence type="predicted"/>
<name>A0ABM5Z2H0_9BURK</name>
<sequence length="43" mass="4929">MLKLLTGDYFLNCRIANGLRVFLTLEDKFYITGFGDNINTLIT</sequence>
<evidence type="ECO:0000313" key="1">
    <source>
        <dbReference type="EMBL" id="AMP13298.1"/>
    </source>
</evidence>
<dbReference type="Proteomes" id="UP000074914">
    <property type="component" value="Chromosome"/>
</dbReference>